<dbReference type="EnsemblPlants" id="ONIVA03G02570.1">
    <property type="protein sequence ID" value="ONIVA03G02570.1"/>
    <property type="gene ID" value="ONIVA03G02570"/>
</dbReference>
<keyword evidence="3" id="KW-1185">Reference proteome</keyword>
<evidence type="ECO:0000313" key="3">
    <source>
        <dbReference type="Proteomes" id="UP000006591"/>
    </source>
</evidence>
<feature type="region of interest" description="Disordered" evidence="1">
    <location>
        <begin position="81"/>
        <end position="106"/>
    </location>
</feature>
<dbReference type="Gramene" id="ONIVA03G02570.1">
    <property type="protein sequence ID" value="ONIVA03G02570.1"/>
    <property type="gene ID" value="ONIVA03G02570"/>
</dbReference>
<sequence length="123" mass="12545">MLRGDGGASGRPPFLLRRPVIASGISRAATVSPGSRGVAAVALGSHWLLCARKMLGGRGPSRCRLVANVQVGVLAAPSSFPVSLPRPPSAPSSPPAAATTSQRGLRRRLACAPLSPSLQTTFP</sequence>
<evidence type="ECO:0000256" key="1">
    <source>
        <dbReference type="SAM" id="MobiDB-lite"/>
    </source>
</evidence>
<reference evidence="2" key="2">
    <citation type="submission" date="2018-04" db="EMBL/GenBank/DDBJ databases">
        <title>OnivRS2 (Oryza nivara Reference Sequence Version 2).</title>
        <authorList>
            <person name="Zhang J."/>
            <person name="Kudrna D."/>
            <person name="Lee S."/>
            <person name="Talag J."/>
            <person name="Rajasekar S."/>
            <person name="Welchert J."/>
            <person name="Hsing Y.-I."/>
            <person name="Wing R.A."/>
        </authorList>
    </citation>
    <scope>NUCLEOTIDE SEQUENCE [LARGE SCALE GENOMIC DNA]</scope>
    <source>
        <strain evidence="2">SL10</strain>
    </source>
</reference>
<proteinExistence type="predicted"/>
<dbReference type="HOGENOM" id="CLU_2018929_0_0_1"/>
<name>A0A0E0GGH1_ORYNI</name>
<accession>A0A0E0GGH1</accession>
<reference evidence="2" key="1">
    <citation type="submission" date="2015-04" db="UniProtKB">
        <authorList>
            <consortium name="EnsemblPlants"/>
        </authorList>
    </citation>
    <scope>IDENTIFICATION</scope>
    <source>
        <strain evidence="2">SL10</strain>
    </source>
</reference>
<organism evidence="2">
    <name type="scientific">Oryza nivara</name>
    <name type="common">Indian wild rice</name>
    <name type="synonym">Oryza sativa f. spontanea</name>
    <dbReference type="NCBI Taxonomy" id="4536"/>
    <lineage>
        <taxon>Eukaryota</taxon>
        <taxon>Viridiplantae</taxon>
        <taxon>Streptophyta</taxon>
        <taxon>Embryophyta</taxon>
        <taxon>Tracheophyta</taxon>
        <taxon>Spermatophyta</taxon>
        <taxon>Magnoliopsida</taxon>
        <taxon>Liliopsida</taxon>
        <taxon>Poales</taxon>
        <taxon>Poaceae</taxon>
        <taxon>BOP clade</taxon>
        <taxon>Oryzoideae</taxon>
        <taxon>Oryzeae</taxon>
        <taxon>Oryzinae</taxon>
        <taxon>Oryza</taxon>
    </lineage>
</organism>
<evidence type="ECO:0000313" key="2">
    <source>
        <dbReference type="EnsemblPlants" id="ONIVA03G02570.1"/>
    </source>
</evidence>
<dbReference type="AlphaFoldDB" id="A0A0E0GGH1"/>
<dbReference type="Proteomes" id="UP000006591">
    <property type="component" value="Chromosome 3"/>
</dbReference>
<feature type="compositionally biased region" description="Pro residues" evidence="1">
    <location>
        <begin position="84"/>
        <end position="94"/>
    </location>
</feature>
<protein>
    <submittedName>
        <fullName evidence="2">Uncharacterized protein</fullName>
    </submittedName>
</protein>